<reference evidence="15 16" key="1">
    <citation type="submission" date="2016-02" db="EMBL/GenBank/DDBJ databases">
        <title>Genome analysis of coral dinoflagellate symbionts highlights evolutionary adaptations to a symbiotic lifestyle.</title>
        <authorList>
            <person name="Aranda M."/>
            <person name="Li Y."/>
            <person name="Liew Y.J."/>
            <person name="Baumgarten S."/>
            <person name="Simakov O."/>
            <person name="Wilson M."/>
            <person name="Piel J."/>
            <person name="Ashoor H."/>
            <person name="Bougouffa S."/>
            <person name="Bajic V.B."/>
            <person name="Ryu T."/>
            <person name="Ravasi T."/>
            <person name="Bayer T."/>
            <person name="Micklem G."/>
            <person name="Kim H."/>
            <person name="Bhak J."/>
            <person name="Lajeunesse T.C."/>
            <person name="Voolstra C.R."/>
        </authorList>
    </citation>
    <scope>NUCLEOTIDE SEQUENCE [LARGE SCALE GENOMIC DNA]</scope>
    <source>
        <strain evidence="15 16">CCMP2467</strain>
    </source>
</reference>
<dbReference type="GO" id="GO:0009507">
    <property type="term" value="C:chloroplast"/>
    <property type="evidence" value="ECO:0007669"/>
    <property type="project" value="UniProtKB-SubCell"/>
</dbReference>
<comment type="caution">
    <text evidence="15">The sequence shown here is derived from an EMBL/GenBank/DDBJ whole genome shotgun (WGS) entry which is preliminary data.</text>
</comment>
<dbReference type="GO" id="GO:0005506">
    <property type="term" value="F:iron ion binding"/>
    <property type="evidence" value="ECO:0007669"/>
    <property type="project" value="InterPro"/>
</dbReference>
<protein>
    <submittedName>
        <fullName evidence="15">Peridinin-chlorophyll a-binding protein, chloroplastic</fullName>
    </submittedName>
</protein>
<dbReference type="AlphaFoldDB" id="A0A1Q9DVK4"/>
<evidence type="ECO:0000256" key="6">
    <source>
        <dbReference type="ARBA" id="ARBA00022640"/>
    </source>
</evidence>
<evidence type="ECO:0000256" key="11">
    <source>
        <dbReference type="ARBA" id="ARBA00023004"/>
    </source>
</evidence>
<dbReference type="InterPro" id="IPR006620">
    <property type="entry name" value="Pro_4_hyd_alph"/>
</dbReference>
<evidence type="ECO:0000256" key="5">
    <source>
        <dbReference type="ARBA" id="ARBA00022528"/>
    </source>
</evidence>
<proteinExistence type="predicted"/>
<dbReference type="GO" id="GO:0004656">
    <property type="term" value="F:procollagen-proline 4-dioxygenase activity"/>
    <property type="evidence" value="ECO:0007669"/>
    <property type="project" value="TreeGrafter"/>
</dbReference>
<gene>
    <name evidence="15" type="ORF">AK812_SmicGene18231</name>
</gene>
<comment type="subcellular location">
    <subcellularLocation>
        <location evidence="3">Plastid</location>
        <location evidence="3">Chloroplast</location>
    </subcellularLocation>
</comment>
<keyword evidence="9" id="KW-0157">Chromophore</keyword>
<dbReference type="InterPro" id="IPR003376">
    <property type="entry name" value="Peridinin-chlorophyll-bd_prot"/>
</dbReference>
<evidence type="ECO:0000313" key="15">
    <source>
        <dbReference type="EMBL" id="OLP99223.1"/>
    </source>
</evidence>
<comment type="cofactor">
    <cofactor evidence="1">
        <name>L-ascorbate</name>
        <dbReference type="ChEBI" id="CHEBI:38290"/>
    </cofactor>
</comment>
<dbReference type="Pfam" id="PF02429">
    <property type="entry name" value="PCP"/>
    <property type="match status" value="1"/>
</dbReference>
<dbReference type="EMBL" id="LSRX01000370">
    <property type="protein sequence ID" value="OLP99223.1"/>
    <property type="molecule type" value="Genomic_DNA"/>
</dbReference>
<keyword evidence="16" id="KW-1185">Reference proteome</keyword>
<keyword evidence="11" id="KW-0408">Iron</keyword>
<keyword evidence="8" id="KW-0223">Dioxygenase</keyword>
<sequence>MAIMTTEPSESGPPKVTEACLGEQVAGPEKILAKTVHEDPEVTLFENFVSQEEVDHLIQLCEGRWERSKVSKGKATDLHGMNQGEANHPLGEEGYGDTRTSSSVHLEWNETIVTERIAARVAAVTGTCLAQVEPLVMLRYEPGQFFKLHHDGSMRPSTVFVYLNVLLREGAHKCSHFLRCCFLARSPELPHNSFNMDLTCDQTLKSCAKDLIGEDGWTGLSAHVVSEGEACSAAFKRVQNFFMLRLRTRVQAVMDDTSKCGQLPRPEIYCDRQMLQKLGLSGDNYCKQMVEEILAPGDIISNTILDDNVADQWSKAAEHANILTGAKPSNNRENYYRERIVQWRNFPSQGVVTIVHLPFDYELGRFVAQAGSHFATVSVVEPDHEDEQQMLCTVGLFVAGAAFPAWASAHLAQMAHSVSLMVRQTAQSMKSLDTLLEADQQFYVILSLRTCPQGRPLLPCRSPEYMVGRSEDHSVVVLDLPSGSPESLYPAWYRPVGEFDFPSFLQMFLISIGCSEVQVYNTMDGALLVPYQAVVQRSQWNSLASRFDAAWKVHKTAYRKLNSSKHAPTISEAARAVAVLILGLCLCSLPAFVPGPGRFARVAPAAVGAGALGMLGAAPAYADKIDDAAKVLSEKSYPFLKEIDWTSDVYGKLPTQNALDVLKAIDTMLKMGASMDPAALKTGVLAHSKAIANMDSKGVATLADYTAINAAIGHMISSVPASQTMDVYNAFNKFNLGNDVGPYMMSKVNAGDAKAAYQALMDFKDVVKGRSPRFAEVADDAMDNPPALSLSSLISVHNTFIEVEDGDLDADEPEWCRNKSV</sequence>
<comment type="function">
    <text evidence="2">Water-soluble antenna for capture of solar energy in the blue-green range. Peridinin is an asymmetric carotenoid.</text>
</comment>
<keyword evidence="5" id="KW-0150">Chloroplast</keyword>
<dbReference type="InterPro" id="IPR045054">
    <property type="entry name" value="P4HA-like"/>
</dbReference>
<feature type="domain" description="Prolyl 4-hydroxylase alpha subunit" evidence="14">
    <location>
        <begin position="40"/>
        <end position="212"/>
    </location>
</feature>
<dbReference type="GO" id="GO:0030076">
    <property type="term" value="C:light-harvesting complex"/>
    <property type="evidence" value="ECO:0007669"/>
    <property type="project" value="UniProtKB-KW"/>
</dbReference>
<keyword evidence="6" id="KW-0934">Plastid</keyword>
<evidence type="ECO:0000256" key="4">
    <source>
        <dbReference type="ARBA" id="ARBA00022494"/>
    </source>
</evidence>
<keyword evidence="10" id="KW-0560">Oxidoreductase</keyword>
<evidence type="ECO:0000256" key="12">
    <source>
        <dbReference type="ARBA" id="ARBA00023243"/>
    </source>
</evidence>
<dbReference type="PANTHER" id="PTHR10869:SF246">
    <property type="entry name" value="TRANSMEMBRANE PROLYL 4-HYDROXYLASE"/>
    <property type="match status" value="1"/>
</dbReference>
<dbReference type="OrthoDB" id="419165at2759"/>
<dbReference type="Gene3D" id="2.60.120.620">
    <property type="entry name" value="q2cbj1_9rhob like domain"/>
    <property type="match status" value="1"/>
</dbReference>
<evidence type="ECO:0000256" key="3">
    <source>
        <dbReference type="ARBA" id="ARBA00004229"/>
    </source>
</evidence>
<dbReference type="SUPFAM" id="SSF48608">
    <property type="entry name" value="Peridinin-chlorophyll protein"/>
    <property type="match status" value="1"/>
</dbReference>
<dbReference type="Gene3D" id="1.40.10.10">
    <property type="entry name" value="Peridinin-chlorophyll A binding"/>
    <property type="match status" value="1"/>
</dbReference>
<dbReference type="Proteomes" id="UP000186817">
    <property type="component" value="Unassembled WGS sequence"/>
</dbReference>
<evidence type="ECO:0000256" key="7">
    <source>
        <dbReference type="ARBA" id="ARBA00022723"/>
    </source>
</evidence>
<evidence type="ECO:0000259" key="14">
    <source>
        <dbReference type="SMART" id="SM00702"/>
    </source>
</evidence>
<keyword evidence="12" id="KW-0437">Light-harvesting polypeptide</keyword>
<dbReference type="GO" id="GO:0005783">
    <property type="term" value="C:endoplasmic reticulum"/>
    <property type="evidence" value="ECO:0007669"/>
    <property type="project" value="TreeGrafter"/>
</dbReference>
<evidence type="ECO:0000256" key="1">
    <source>
        <dbReference type="ARBA" id="ARBA00001961"/>
    </source>
</evidence>
<evidence type="ECO:0000313" key="16">
    <source>
        <dbReference type="Proteomes" id="UP000186817"/>
    </source>
</evidence>
<dbReference type="PANTHER" id="PTHR10869">
    <property type="entry name" value="PROLYL 4-HYDROXYLASE ALPHA SUBUNIT"/>
    <property type="match status" value="1"/>
</dbReference>
<keyword evidence="7" id="KW-0479">Metal-binding</keyword>
<organism evidence="15 16">
    <name type="scientific">Symbiodinium microadriaticum</name>
    <name type="common">Dinoflagellate</name>
    <name type="synonym">Zooxanthella microadriatica</name>
    <dbReference type="NCBI Taxonomy" id="2951"/>
    <lineage>
        <taxon>Eukaryota</taxon>
        <taxon>Sar</taxon>
        <taxon>Alveolata</taxon>
        <taxon>Dinophyceae</taxon>
        <taxon>Suessiales</taxon>
        <taxon>Symbiodiniaceae</taxon>
        <taxon>Symbiodinium</taxon>
    </lineage>
</organism>
<evidence type="ECO:0000256" key="13">
    <source>
        <dbReference type="SAM" id="MobiDB-lite"/>
    </source>
</evidence>
<evidence type="ECO:0000256" key="8">
    <source>
        <dbReference type="ARBA" id="ARBA00022964"/>
    </source>
</evidence>
<dbReference type="GO" id="GO:0031418">
    <property type="term" value="F:L-ascorbic acid binding"/>
    <property type="evidence" value="ECO:0007669"/>
    <property type="project" value="InterPro"/>
</dbReference>
<feature type="region of interest" description="Disordered" evidence="13">
    <location>
        <begin position="72"/>
        <end position="99"/>
    </location>
</feature>
<accession>A0A1Q9DVK4</accession>
<dbReference type="GO" id="GO:0016168">
    <property type="term" value="F:chlorophyll binding"/>
    <property type="evidence" value="ECO:0007669"/>
    <property type="project" value="UniProtKB-KW"/>
</dbReference>
<evidence type="ECO:0000256" key="10">
    <source>
        <dbReference type="ARBA" id="ARBA00023002"/>
    </source>
</evidence>
<name>A0A1Q9DVK4_SYMMI</name>
<keyword evidence="4" id="KW-0148">Chlorophyll</keyword>
<evidence type="ECO:0000256" key="9">
    <source>
        <dbReference type="ARBA" id="ARBA00022991"/>
    </source>
</evidence>
<evidence type="ECO:0000256" key="2">
    <source>
        <dbReference type="ARBA" id="ARBA00004098"/>
    </source>
</evidence>
<dbReference type="SMART" id="SM00702">
    <property type="entry name" value="P4Hc"/>
    <property type="match status" value="1"/>
</dbReference>
<dbReference type="InterPro" id="IPR036550">
    <property type="entry name" value="Peridinin-chlorophyll-bd_sf"/>
</dbReference>